<keyword evidence="1" id="KW-0175">Coiled coil</keyword>
<dbReference type="EMBL" id="JNFA01000024">
    <property type="protein sequence ID" value="KGL40441.1"/>
    <property type="molecule type" value="Genomic_DNA"/>
</dbReference>
<keyword evidence="3" id="KW-1185">Reference proteome</keyword>
<accession>A0A099W6Q9</accession>
<organism evidence="2 3">
    <name type="scientific">Listeria booriae</name>
    <dbReference type="NCBI Taxonomy" id="1552123"/>
    <lineage>
        <taxon>Bacteria</taxon>
        <taxon>Bacillati</taxon>
        <taxon>Bacillota</taxon>
        <taxon>Bacilli</taxon>
        <taxon>Bacillales</taxon>
        <taxon>Listeriaceae</taxon>
        <taxon>Listeria</taxon>
    </lineage>
</organism>
<dbReference type="STRING" id="1552123.EP57_11150"/>
<proteinExistence type="predicted"/>
<dbReference type="AlphaFoldDB" id="A0A099W6Q9"/>
<sequence length="122" mass="14729">MDRKVEALHQQLQKMRQEKEVQEDALYAIRQKQVRLESVESELFHMEREKSNLVAQAHEVWQGNHGRSVAHEAEGIAHQNWRQLRRTVEESREALQQEQQRLQKTVYQLEKEQKRIHKELLL</sequence>
<dbReference type="GeneID" id="58717921"/>
<name>A0A099W6Q9_9LIST</name>
<reference evidence="2 3" key="1">
    <citation type="submission" date="2014-05" db="EMBL/GenBank/DDBJ databases">
        <title>Novel Listeriaceae from food processing environments.</title>
        <authorList>
            <person name="den Bakker H.C."/>
        </authorList>
    </citation>
    <scope>NUCLEOTIDE SEQUENCE [LARGE SCALE GENOMIC DNA]</scope>
    <source>
        <strain evidence="2 3">FSL A5-0281</strain>
    </source>
</reference>
<comment type="caution">
    <text evidence="2">The sequence shown here is derived from an EMBL/GenBank/DDBJ whole genome shotgun (WGS) entry which is preliminary data.</text>
</comment>
<dbReference type="RefSeq" id="WP_036086644.1">
    <property type="nucleotide sequence ID" value="NZ_CBCSHQ010000002.1"/>
</dbReference>
<evidence type="ECO:0000313" key="2">
    <source>
        <dbReference type="EMBL" id="KGL40441.1"/>
    </source>
</evidence>
<dbReference type="Proteomes" id="UP000029844">
    <property type="component" value="Unassembled WGS sequence"/>
</dbReference>
<evidence type="ECO:0000313" key="3">
    <source>
        <dbReference type="Proteomes" id="UP000029844"/>
    </source>
</evidence>
<gene>
    <name evidence="2" type="ORF">EP57_11150</name>
</gene>
<protein>
    <submittedName>
        <fullName evidence="2">Uncharacterized protein</fullName>
    </submittedName>
</protein>
<dbReference type="OrthoDB" id="2364192at2"/>
<evidence type="ECO:0000256" key="1">
    <source>
        <dbReference type="SAM" id="Coils"/>
    </source>
</evidence>
<feature type="coiled-coil region" evidence="1">
    <location>
        <begin position="5"/>
        <end position="115"/>
    </location>
</feature>